<evidence type="ECO:0000313" key="6">
    <source>
        <dbReference type="EMBL" id="RAO67484.1"/>
    </source>
</evidence>
<gene>
    <name evidence="6" type="ORF">BHQ10_003496</name>
</gene>
<evidence type="ECO:0000256" key="1">
    <source>
        <dbReference type="ARBA" id="ARBA00006787"/>
    </source>
</evidence>
<sequence>MEIRIESAFPDRPQFQGFMKPCRLEGEVQALEFRGIIPKEIDGTFYRVMPDPQLPPFVQNDPKRQQWFNGDGNIAAFTIKDGNVSFRQRYVRTEKFTREREAKRALLGKYRNKFTDAVEFKIRSTANTNVVYFNGQLLALKEDAPPYALDPTTLETRGLYDFEGQLPSLTFTAHPKFDPKTGEMICFGYEAKGDGTPDVCYYSVSPEGKFTEVVWLVAPVAAMIHDFAVTENWWLEYKNSFPGHTSNAYEDENGNITLDLGLSDKNVFFWWPDAQGNAPEPSSIVSQLVQFNFNPRTEDLSLPSPRILQEQNTEFYRIDDRFATQPYRHCFMDLMDPSLGTDFQTIGPKLGGGHPLYNSLGHLDRIAFVGYEGLYEGAGYYFVAHAVETGIAWELGGCDRFGGVCLSLPDWILCDDN</sequence>
<keyword evidence="4 5" id="KW-0408">Iron</keyword>
<keyword evidence="2 5" id="KW-0479">Metal-binding</keyword>
<dbReference type="STRING" id="1196081.A0A364KVA9"/>
<dbReference type="PANTHER" id="PTHR10543">
    <property type="entry name" value="BETA-CAROTENE DIOXYGENASE"/>
    <property type="match status" value="1"/>
</dbReference>
<evidence type="ECO:0000256" key="4">
    <source>
        <dbReference type="ARBA" id="ARBA00023004"/>
    </source>
</evidence>
<evidence type="ECO:0008006" key="8">
    <source>
        <dbReference type="Google" id="ProtNLM"/>
    </source>
</evidence>
<evidence type="ECO:0000313" key="7">
    <source>
        <dbReference type="Proteomes" id="UP000249363"/>
    </source>
</evidence>
<keyword evidence="7" id="KW-1185">Reference proteome</keyword>
<dbReference type="InterPro" id="IPR004294">
    <property type="entry name" value="Carotenoid_Oase"/>
</dbReference>
<dbReference type="PANTHER" id="PTHR10543:SF89">
    <property type="entry name" value="CAROTENOID 9,10(9',10')-CLEAVAGE DIOXYGENASE 1"/>
    <property type="match status" value="1"/>
</dbReference>
<evidence type="ECO:0000256" key="2">
    <source>
        <dbReference type="ARBA" id="ARBA00022723"/>
    </source>
</evidence>
<dbReference type="RefSeq" id="XP_040732000.1">
    <property type="nucleotide sequence ID" value="XM_040875758.1"/>
</dbReference>
<dbReference type="GeneID" id="63792712"/>
<dbReference type="OrthoDB" id="1069523at2759"/>
<proteinExistence type="inferred from homology"/>
<name>A0A364KVA9_TALAM</name>
<evidence type="ECO:0000256" key="5">
    <source>
        <dbReference type="PIRSR" id="PIRSR604294-1"/>
    </source>
</evidence>
<comment type="caution">
    <text evidence="6">The sequence shown here is derived from an EMBL/GenBank/DDBJ whole genome shotgun (WGS) entry which is preliminary data.</text>
</comment>
<dbReference type="GO" id="GO:0010436">
    <property type="term" value="F:carotenoid dioxygenase activity"/>
    <property type="evidence" value="ECO:0007669"/>
    <property type="project" value="TreeGrafter"/>
</dbReference>
<reference evidence="6 7" key="1">
    <citation type="journal article" date="2017" name="Biotechnol. Biofuels">
        <title>Differential beta-glucosidase expression as a function of carbon source availability in Talaromyces amestolkiae: a genomic and proteomic approach.</title>
        <authorList>
            <person name="de Eugenio L.I."/>
            <person name="Mendez-Liter J.A."/>
            <person name="Nieto-Dominguez M."/>
            <person name="Alonso L."/>
            <person name="Gil-Munoz J."/>
            <person name="Barriuso J."/>
            <person name="Prieto A."/>
            <person name="Martinez M.J."/>
        </authorList>
    </citation>
    <scope>NUCLEOTIDE SEQUENCE [LARGE SCALE GENOMIC DNA]</scope>
    <source>
        <strain evidence="6 7">CIB</strain>
    </source>
</reference>
<keyword evidence="3" id="KW-0560">Oxidoreductase</keyword>
<comment type="similarity">
    <text evidence="1">Belongs to the carotenoid oxygenase family.</text>
</comment>
<evidence type="ECO:0000256" key="3">
    <source>
        <dbReference type="ARBA" id="ARBA00023002"/>
    </source>
</evidence>
<protein>
    <recommendedName>
        <fullName evidence="8">Carotenoid oxygenase</fullName>
    </recommendedName>
</protein>
<dbReference type="Pfam" id="PF03055">
    <property type="entry name" value="RPE65"/>
    <property type="match status" value="1"/>
</dbReference>
<comment type="cofactor">
    <cofactor evidence="5">
        <name>Fe(2+)</name>
        <dbReference type="ChEBI" id="CHEBI:29033"/>
    </cofactor>
    <text evidence="5">Binds 1 Fe(2+) ion per subunit.</text>
</comment>
<organism evidence="6 7">
    <name type="scientific">Talaromyces amestolkiae</name>
    <dbReference type="NCBI Taxonomy" id="1196081"/>
    <lineage>
        <taxon>Eukaryota</taxon>
        <taxon>Fungi</taxon>
        <taxon>Dikarya</taxon>
        <taxon>Ascomycota</taxon>
        <taxon>Pezizomycotina</taxon>
        <taxon>Eurotiomycetes</taxon>
        <taxon>Eurotiomycetidae</taxon>
        <taxon>Eurotiales</taxon>
        <taxon>Trichocomaceae</taxon>
        <taxon>Talaromyces</taxon>
        <taxon>Talaromyces sect. Talaromyces</taxon>
    </lineage>
</organism>
<dbReference type="EMBL" id="MIKG01000005">
    <property type="protein sequence ID" value="RAO67484.1"/>
    <property type="molecule type" value="Genomic_DNA"/>
</dbReference>
<dbReference type="GO" id="GO:0046872">
    <property type="term" value="F:metal ion binding"/>
    <property type="evidence" value="ECO:0007669"/>
    <property type="project" value="UniProtKB-KW"/>
</dbReference>
<dbReference type="GO" id="GO:0016121">
    <property type="term" value="P:carotene catabolic process"/>
    <property type="evidence" value="ECO:0007669"/>
    <property type="project" value="TreeGrafter"/>
</dbReference>
<dbReference type="Proteomes" id="UP000249363">
    <property type="component" value="Unassembled WGS sequence"/>
</dbReference>
<dbReference type="AlphaFoldDB" id="A0A364KVA9"/>
<feature type="binding site" evidence="5">
    <location>
        <position position="174"/>
    </location>
    <ligand>
        <name>Fe cation</name>
        <dbReference type="ChEBI" id="CHEBI:24875"/>
        <note>catalytic</note>
    </ligand>
</feature>
<accession>A0A364KVA9</accession>
<feature type="binding site" evidence="5">
    <location>
        <position position="225"/>
    </location>
    <ligand>
        <name>Fe cation</name>
        <dbReference type="ChEBI" id="CHEBI:24875"/>
        <note>catalytic</note>
    </ligand>
</feature>